<keyword evidence="5" id="KW-0472">Membrane</keyword>
<keyword evidence="6" id="KW-0576">Peroxisome</keyword>
<comment type="similarity">
    <text evidence="3">Belongs to the INP1 family.</text>
</comment>
<protein>
    <recommendedName>
        <fullName evidence="4">Inheritance of peroxisomes protein 1</fullName>
    </recommendedName>
</protein>
<sequence>MALAKGEMKKNNLRSTTKQEKKPQSTFQTLKQSLKLSNNNKKLKQSTAQPSNETSKPAKVRNRDLSMKKSGAQRKRISTQRFSLFTYNNVQVMNSFVPIHNDAQNNCNLVRRNSQVSANITSKASKGSLNDTVSQDSQNTIKLKPTSLMAKGPIEIYQICTGFDNLKENVALIQKSSKDNSHDGHVVNYLSIGRHGEIVHPVLPKLQITRLNGAGFKYFISFYNPERYWEIEFLPIDNQTRSDLENSAKDFENIISKICQFSQISEEDTIGNNESLSDKFATSPTSNVKSTNIEIGGDDDDDGEDELNYLLYGEDEPNYMDSGFSVSFDTYPNISTKVYSPIGSTDIMASSVNEAFKKAMRRTAPILNTPIMASSRHLQQRNKRRSSYSFIDSPVSLSDRHRRFERRSIPGLSDLLMQLNQSGYISQERT</sequence>
<evidence type="ECO:0000256" key="4">
    <source>
        <dbReference type="ARBA" id="ARBA00021397"/>
    </source>
</evidence>
<comment type="subcellular location">
    <subcellularLocation>
        <location evidence="2">Peroxisome membrane</location>
        <topology evidence="2">Peripheral membrane protein</topology>
    </subcellularLocation>
</comment>
<dbReference type="Pfam" id="PF12634">
    <property type="entry name" value="Inp1"/>
    <property type="match status" value="1"/>
</dbReference>
<dbReference type="InterPro" id="IPR024758">
    <property type="entry name" value="Inp1"/>
</dbReference>
<gene>
    <name evidence="8" type="primary">SUVZ13G3360</name>
    <name evidence="8" type="ORF">SUVZ_13G3360</name>
</gene>
<evidence type="ECO:0000256" key="7">
    <source>
        <dbReference type="SAM" id="MobiDB-lite"/>
    </source>
</evidence>
<dbReference type="Proteomes" id="UP001162085">
    <property type="component" value="Chromosome 13"/>
</dbReference>
<feature type="compositionally biased region" description="Low complexity" evidence="7">
    <location>
        <begin position="30"/>
        <end position="40"/>
    </location>
</feature>
<accession>A0ABN8WPD9</accession>
<dbReference type="PRINTS" id="PR02103">
    <property type="entry name" value="INPROXISOME1"/>
</dbReference>
<evidence type="ECO:0000256" key="5">
    <source>
        <dbReference type="ARBA" id="ARBA00023136"/>
    </source>
</evidence>
<evidence type="ECO:0000313" key="8">
    <source>
        <dbReference type="EMBL" id="CAI4050068.1"/>
    </source>
</evidence>
<evidence type="ECO:0000313" key="9">
    <source>
        <dbReference type="Proteomes" id="UP001162085"/>
    </source>
</evidence>
<feature type="region of interest" description="Disordered" evidence="7">
    <location>
        <begin position="1"/>
        <end position="74"/>
    </location>
</feature>
<organism evidence="8 9">
    <name type="scientific">Saccharomyces uvarum</name>
    <name type="common">Yeast</name>
    <name type="synonym">Saccharomyces bayanus var. uvarum</name>
    <dbReference type="NCBI Taxonomy" id="230603"/>
    <lineage>
        <taxon>Eukaryota</taxon>
        <taxon>Fungi</taxon>
        <taxon>Dikarya</taxon>
        <taxon>Ascomycota</taxon>
        <taxon>Saccharomycotina</taxon>
        <taxon>Saccharomycetes</taxon>
        <taxon>Saccharomycetales</taxon>
        <taxon>Saccharomycetaceae</taxon>
        <taxon>Saccharomyces</taxon>
    </lineage>
</organism>
<name>A0ABN8WPD9_SACUV</name>
<proteinExistence type="inferred from homology"/>
<comment type="function">
    <text evidence="1">Required for peroxisome inheritance.</text>
</comment>
<evidence type="ECO:0000256" key="3">
    <source>
        <dbReference type="ARBA" id="ARBA00010707"/>
    </source>
</evidence>
<dbReference type="EMBL" id="OX365940">
    <property type="protein sequence ID" value="CAI4050068.1"/>
    <property type="molecule type" value="Genomic_DNA"/>
</dbReference>
<feature type="compositionally biased region" description="Basic and acidic residues" evidence="7">
    <location>
        <begin position="1"/>
        <end position="10"/>
    </location>
</feature>
<reference evidence="8" key="1">
    <citation type="submission" date="2022-10" db="EMBL/GenBank/DDBJ databases">
        <authorList>
            <person name="Byrne P K."/>
        </authorList>
    </citation>
    <scope>NUCLEOTIDE SEQUENCE</scope>
    <source>
        <strain evidence="8">ZP964</strain>
    </source>
</reference>
<keyword evidence="9" id="KW-1185">Reference proteome</keyword>
<evidence type="ECO:0000256" key="2">
    <source>
        <dbReference type="ARBA" id="ARBA00004421"/>
    </source>
</evidence>
<evidence type="ECO:0000256" key="1">
    <source>
        <dbReference type="ARBA" id="ARBA00003594"/>
    </source>
</evidence>
<feature type="region of interest" description="Disordered" evidence="7">
    <location>
        <begin position="276"/>
        <end position="300"/>
    </location>
</feature>
<feature type="compositionally biased region" description="Polar residues" evidence="7">
    <location>
        <begin position="276"/>
        <end position="292"/>
    </location>
</feature>
<evidence type="ECO:0000256" key="6">
    <source>
        <dbReference type="ARBA" id="ARBA00023140"/>
    </source>
</evidence>